<evidence type="ECO:0000256" key="3">
    <source>
        <dbReference type="ARBA" id="ARBA00022840"/>
    </source>
</evidence>
<keyword evidence="2" id="KW-0547">Nucleotide-binding</keyword>
<evidence type="ECO:0000256" key="1">
    <source>
        <dbReference type="ARBA" id="ARBA00022448"/>
    </source>
</evidence>
<keyword evidence="1" id="KW-0813">Transport</keyword>
<protein>
    <submittedName>
        <fullName evidence="4">AAA family ATPase</fullName>
    </submittedName>
</protein>
<dbReference type="InterPro" id="IPR017871">
    <property type="entry name" value="ABC_transporter-like_CS"/>
</dbReference>
<proteinExistence type="predicted"/>
<accession>A0ABP9PBD8</accession>
<keyword evidence="5" id="KW-1185">Reference proteome</keyword>
<dbReference type="InterPro" id="IPR027417">
    <property type="entry name" value="P-loop_NTPase"/>
</dbReference>
<dbReference type="Gene3D" id="3.40.50.300">
    <property type="entry name" value="P-loop containing nucleotide triphosphate hydrolases"/>
    <property type="match status" value="2"/>
</dbReference>
<name>A0ABP9PBD8_9BACT</name>
<dbReference type="RefSeq" id="WP_345737441.1">
    <property type="nucleotide sequence ID" value="NZ_BAABIA010000006.1"/>
</dbReference>
<keyword evidence="3" id="KW-0067">ATP-binding</keyword>
<gene>
    <name evidence="4" type="ORF">GCM10023213_32560</name>
</gene>
<dbReference type="EMBL" id="BAABIA010000006">
    <property type="protein sequence ID" value="GAA5143809.1"/>
    <property type="molecule type" value="Genomic_DNA"/>
</dbReference>
<sequence>MNITIKNCNSIDSADISIEQGKLNVRYGVNGTGKSTIAKCLTLAAKSEDIGVLCPFKHKASTEVATKPSIQGAESFSSVLVFNEDYVRQFVFQADEVIANSFNIFVRTPEYEAHLAAIETHIKGIKDSFKDSVDLSKLITDLQTLSGAFGKSKDGWAASGAWARGPGMGNRVVHIPEGLEDYKLFIQSDDNVKWLKWQMEGTTYSSKSDNCPFCTSSIESKKATIQKVRENYDAKAVEHINNVSHVVGELGSYFTDDTRQKISTLTKSAGQISQEEKAYLVDLRRQIDLLLEKCQKLRFLSFSSLKDAGKLSTLLEDLRIKLEFFTSLNSDSTRAVIDPINAKIDEVLVDIGTLQGEVGKQKSAIAKTIKINKEHIDLFLRSAGYKYTVDIEPAGEEYRLKLFHIDAPDAQADGSAHLSFGERNALSLVLFMFDCLAQNPNLVILDDPISSFDRSKKFAVVEMLFRGARSLRGKTVLMLTHDLEPVIDMGHTLAGKFMQTVTIAFLENQKGQITETEIKKDDIMTYGEVCKTNIAGAADDVHKVIYLRRFLEITEPAGMPYQLLSSLIHKRVSPDKRIGGVTTALTSGEIAAATAEVSVHIPGFNYSALQARFADDAQMIAAYKAANKNYEKLQIFRVLKDGDLPDDEVLAKFINEVFHIENDFIMQVNPLKYELIPHYVIEECDRVLGV</sequence>
<dbReference type="InterPro" id="IPR051782">
    <property type="entry name" value="ABC_Transporter_VariousFunc"/>
</dbReference>
<reference evidence="5" key="1">
    <citation type="journal article" date="2019" name="Int. J. Syst. Evol. Microbiol.">
        <title>The Global Catalogue of Microorganisms (GCM) 10K type strain sequencing project: providing services to taxonomists for standard genome sequencing and annotation.</title>
        <authorList>
            <consortium name="The Broad Institute Genomics Platform"/>
            <consortium name="The Broad Institute Genome Sequencing Center for Infectious Disease"/>
            <person name="Wu L."/>
            <person name="Ma J."/>
        </authorList>
    </citation>
    <scope>NUCLEOTIDE SEQUENCE [LARGE SCALE GENOMIC DNA]</scope>
    <source>
        <strain evidence="5">JCM 18053</strain>
    </source>
</reference>
<organism evidence="4 5">
    <name type="scientific">Prosthecobacter algae</name>
    <dbReference type="NCBI Taxonomy" id="1144682"/>
    <lineage>
        <taxon>Bacteria</taxon>
        <taxon>Pseudomonadati</taxon>
        <taxon>Verrucomicrobiota</taxon>
        <taxon>Verrucomicrobiia</taxon>
        <taxon>Verrucomicrobiales</taxon>
        <taxon>Verrucomicrobiaceae</taxon>
        <taxon>Prosthecobacter</taxon>
    </lineage>
</organism>
<dbReference type="SUPFAM" id="SSF52540">
    <property type="entry name" value="P-loop containing nucleoside triphosphate hydrolases"/>
    <property type="match status" value="1"/>
</dbReference>
<evidence type="ECO:0000256" key="2">
    <source>
        <dbReference type="ARBA" id="ARBA00022741"/>
    </source>
</evidence>
<dbReference type="Proteomes" id="UP001499852">
    <property type="component" value="Unassembled WGS sequence"/>
</dbReference>
<comment type="caution">
    <text evidence="4">The sequence shown here is derived from an EMBL/GenBank/DDBJ whole genome shotgun (WGS) entry which is preliminary data.</text>
</comment>
<evidence type="ECO:0000313" key="4">
    <source>
        <dbReference type="EMBL" id="GAA5143809.1"/>
    </source>
</evidence>
<dbReference type="PANTHER" id="PTHR42939">
    <property type="entry name" value="ABC TRANSPORTER ATP-BINDING PROTEIN ALBC-RELATED"/>
    <property type="match status" value="1"/>
</dbReference>
<dbReference type="PANTHER" id="PTHR42939:SF1">
    <property type="entry name" value="ABC TRANSPORTER ATP-BINDING PROTEIN ALBC-RELATED"/>
    <property type="match status" value="1"/>
</dbReference>
<dbReference type="PROSITE" id="PS00211">
    <property type="entry name" value="ABC_TRANSPORTER_1"/>
    <property type="match status" value="1"/>
</dbReference>
<evidence type="ECO:0000313" key="5">
    <source>
        <dbReference type="Proteomes" id="UP001499852"/>
    </source>
</evidence>